<comment type="similarity">
    <text evidence="1">Belongs to the SorC transcriptional regulatory family.</text>
</comment>
<dbReference type="InterPro" id="IPR037171">
    <property type="entry name" value="NagB/RpiA_transferase-like"/>
</dbReference>
<organism evidence="6 7">
    <name type="scientific">Bifidobacterium favimelis</name>
    <dbReference type="NCBI Taxonomy" id="3122979"/>
    <lineage>
        <taxon>Bacteria</taxon>
        <taxon>Bacillati</taxon>
        <taxon>Actinomycetota</taxon>
        <taxon>Actinomycetes</taxon>
        <taxon>Bifidobacteriales</taxon>
        <taxon>Bifidobacteriaceae</taxon>
        <taxon>Bifidobacterium</taxon>
    </lineage>
</organism>
<comment type="caution">
    <text evidence="6">The sequence shown here is derived from an EMBL/GenBank/DDBJ whole genome shotgun (WGS) entry which is preliminary data.</text>
</comment>
<dbReference type="Gene3D" id="3.40.50.1360">
    <property type="match status" value="1"/>
</dbReference>
<dbReference type="EMBL" id="JBANBB010000002">
    <property type="protein sequence ID" value="MEK0307227.1"/>
    <property type="molecule type" value="Genomic_DNA"/>
</dbReference>
<sequence length="327" mass="35778">MTNSIPSASLSSARTRQRIEGLIQVARLYYLEGLSQEQVARRVGFSRSTVSRMLSQAREDGIVRISVGHPLQRLMTLEDELRRKYSLSCVRVAQSYDDDIASTLVPQAAADLLVEHLRPDSLVVTSTGTPMVSTVRMVPILDYPHAHVTQMLGSMAPKSSLTDSPEICRMLAERLGCGYSLLPAPLVMDSSRTARALKEDRLIAATLALGDRADIALVGVGAIRHGHSGRIFDRFEGPDMARELEEKGVVGHICGHHIDARGNHVHTSLCERTISIDFDRFRRIPLVIGAVWEKWRAVALHACLVGGLITGLATNQGMAELLLGMDA</sequence>
<evidence type="ECO:0000313" key="7">
    <source>
        <dbReference type="Proteomes" id="UP001373159"/>
    </source>
</evidence>
<keyword evidence="7" id="KW-1185">Reference proteome</keyword>
<dbReference type="PANTHER" id="PTHR34294:SF1">
    <property type="entry name" value="TRANSCRIPTIONAL REGULATOR LSRR"/>
    <property type="match status" value="1"/>
</dbReference>
<keyword evidence="2" id="KW-0805">Transcription regulation</keyword>
<dbReference type="InterPro" id="IPR009057">
    <property type="entry name" value="Homeodomain-like_sf"/>
</dbReference>
<dbReference type="InterPro" id="IPR051054">
    <property type="entry name" value="SorC_transcr_regulators"/>
</dbReference>
<evidence type="ECO:0000256" key="3">
    <source>
        <dbReference type="ARBA" id="ARBA00023125"/>
    </source>
</evidence>
<protein>
    <submittedName>
        <fullName evidence="6">Sugar-binding domain-containing protein</fullName>
    </submittedName>
</protein>
<dbReference type="Pfam" id="PF13384">
    <property type="entry name" value="HTH_23"/>
    <property type="match status" value="1"/>
</dbReference>
<dbReference type="PROSITE" id="PS50943">
    <property type="entry name" value="HTH_CROC1"/>
    <property type="match status" value="1"/>
</dbReference>
<evidence type="ECO:0000256" key="4">
    <source>
        <dbReference type="ARBA" id="ARBA00023163"/>
    </source>
</evidence>
<evidence type="ECO:0000259" key="5">
    <source>
        <dbReference type="PROSITE" id="PS50943"/>
    </source>
</evidence>
<dbReference type="InterPro" id="IPR001387">
    <property type="entry name" value="Cro/C1-type_HTH"/>
</dbReference>
<gene>
    <name evidence="6" type="ORF">V8P97_07110</name>
</gene>
<dbReference type="Pfam" id="PF04198">
    <property type="entry name" value="Sugar-bind"/>
    <property type="match status" value="1"/>
</dbReference>
<name>A0ABU8ZPP7_9BIFI</name>
<accession>A0ABU8ZPP7</accession>
<dbReference type="Gene3D" id="1.10.10.10">
    <property type="entry name" value="Winged helix-like DNA-binding domain superfamily/Winged helix DNA-binding domain"/>
    <property type="match status" value="1"/>
</dbReference>
<reference evidence="6 7" key="1">
    <citation type="submission" date="2024-02" db="EMBL/GenBank/DDBJ databases">
        <title>Bifidobacterium honeyensis sp. nov., isolated from the comb honey.</title>
        <authorList>
            <person name="Liu W."/>
            <person name="Li Y."/>
        </authorList>
    </citation>
    <scope>NUCLEOTIDE SEQUENCE [LARGE SCALE GENOMIC DNA]</scope>
    <source>
        <strain evidence="6 7">IMAU50988</strain>
    </source>
</reference>
<keyword evidence="4" id="KW-0804">Transcription</keyword>
<dbReference type="SUPFAM" id="SSF100950">
    <property type="entry name" value="NagB/RpiA/CoA transferase-like"/>
    <property type="match status" value="1"/>
</dbReference>
<dbReference type="InterPro" id="IPR036388">
    <property type="entry name" value="WH-like_DNA-bd_sf"/>
</dbReference>
<dbReference type="InterPro" id="IPR007324">
    <property type="entry name" value="Sugar-bd_dom_put"/>
</dbReference>
<evidence type="ECO:0000313" key="6">
    <source>
        <dbReference type="EMBL" id="MEK0307227.1"/>
    </source>
</evidence>
<proteinExistence type="inferred from homology"/>
<feature type="domain" description="HTH cro/C1-type" evidence="5">
    <location>
        <begin position="33"/>
        <end position="53"/>
    </location>
</feature>
<keyword evidence="3" id="KW-0238">DNA-binding</keyword>
<dbReference type="SUPFAM" id="SSF46689">
    <property type="entry name" value="Homeodomain-like"/>
    <property type="match status" value="1"/>
</dbReference>
<dbReference type="PANTHER" id="PTHR34294">
    <property type="entry name" value="TRANSCRIPTIONAL REGULATOR-RELATED"/>
    <property type="match status" value="1"/>
</dbReference>
<dbReference type="Proteomes" id="UP001373159">
    <property type="component" value="Unassembled WGS sequence"/>
</dbReference>
<dbReference type="RefSeq" id="WP_340469956.1">
    <property type="nucleotide sequence ID" value="NZ_JBANBB010000002.1"/>
</dbReference>
<evidence type="ECO:0000256" key="2">
    <source>
        <dbReference type="ARBA" id="ARBA00023015"/>
    </source>
</evidence>
<evidence type="ECO:0000256" key="1">
    <source>
        <dbReference type="ARBA" id="ARBA00010466"/>
    </source>
</evidence>